<gene>
    <name evidence="1" type="ORF">BUALT_Bualt04G0133000</name>
</gene>
<dbReference type="GO" id="GO:0006629">
    <property type="term" value="P:lipid metabolic process"/>
    <property type="evidence" value="ECO:0007669"/>
    <property type="project" value="InterPro"/>
</dbReference>
<proteinExistence type="predicted"/>
<dbReference type="InterPro" id="IPR051057">
    <property type="entry name" value="PI-PLC_domain"/>
</dbReference>
<keyword evidence="2" id="KW-1185">Reference proteome</keyword>
<protein>
    <submittedName>
        <fullName evidence="1">Uncharacterized protein</fullName>
    </submittedName>
</protein>
<evidence type="ECO:0000313" key="2">
    <source>
        <dbReference type="Proteomes" id="UP000826271"/>
    </source>
</evidence>
<dbReference type="PANTHER" id="PTHR13593">
    <property type="match status" value="1"/>
</dbReference>
<dbReference type="InterPro" id="IPR017946">
    <property type="entry name" value="PLC-like_Pdiesterase_TIM-brl"/>
</dbReference>
<dbReference type="Proteomes" id="UP000826271">
    <property type="component" value="Unassembled WGS sequence"/>
</dbReference>
<dbReference type="EMBL" id="WHWC01000004">
    <property type="protein sequence ID" value="KAG8384583.1"/>
    <property type="molecule type" value="Genomic_DNA"/>
</dbReference>
<dbReference type="Pfam" id="PF26178">
    <property type="entry name" value="PI-PLC_cat"/>
    <property type="match status" value="2"/>
</dbReference>
<accession>A0AAV6XQR4</accession>
<dbReference type="Gene3D" id="3.20.20.190">
    <property type="entry name" value="Phosphatidylinositol (PI) phosphodiesterase"/>
    <property type="match status" value="1"/>
</dbReference>
<dbReference type="GO" id="GO:0008081">
    <property type="term" value="F:phosphoric diester hydrolase activity"/>
    <property type="evidence" value="ECO:0007669"/>
    <property type="project" value="InterPro"/>
</dbReference>
<organism evidence="1 2">
    <name type="scientific">Buddleja alternifolia</name>
    <dbReference type="NCBI Taxonomy" id="168488"/>
    <lineage>
        <taxon>Eukaryota</taxon>
        <taxon>Viridiplantae</taxon>
        <taxon>Streptophyta</taxon>
        <taxon>Embryophyta</taxon>
        <taxon>Tracheophyta</taxon>
        <taxon>Spermatophyta</taxon>
        <taxon>Magnoliopsida</taxon>
        <taxon>eudicotyledons</taxon>
        <taxon>Gunneridae</taxon>
        <taxon>Pentapetalae</taxon>
        <taxon>asterids</taxon>
        <taxon>lamiids</taxon>
        <taxon>Lamiales</taxon>
        <taxon>Scrophulariaceae</taxon>
        <taxon>Buddlejeae</taxon>
        <taxon>Buddleja</taxon>
    </lineage>
</organism>
<name>A0AAV6XQR4_9LAMI</name>
<reference evidence="1" key="1">
    <citation type="submission" date="2019-10" db="EMBL/GenBank/DDBJ databases">
        <authorList>
            <person name="Zhang R."/>
            <person name="Pan Y."/>
            <person name="Wang J."/>
            <person name="Ma R."/>
            <person name="Yu S."/>
        </authorList>
    </citation>
    <scope>NUCLEOTIDE SEQUENCE</scope>
    <source>
        <strain evidence="1">LA-IB0</strain>
        <tissue evidence="1">Leaf</tissue>
    </source>
</reference>
<dbReference type="AlphaFoldDB" id="A0AAV6XQR4"/>
<sequence length="402" mass="45735">MSFFLKIFVTPVLRMITPDRRLRHLQMPPRPTKLEKQLMKHIEELYEKQVHFEEKEKKHFGVYFVFRKHLEDVPITWRCVGMVSMTIMPFKALFAVVDKENVIEAIKVAVACKVEFPNPVGNGPAIDTLKKIEKFLRANPSENVTLFLEDYVQTSKGLGKVFREAGLMESGHISLTKVLNLFLVSVPMFTKKVSLVAVAATTAALLFTTAAAVCSDGACRGPAIDTLKEIEKFLRANPSEIVTLFLEDYVQTPNGLSKVFREAGLMNYWYPISQMPRNGQNWPLVQDMVVRNFRLLVFTSMESKEKSEGIAYQWNYVVENQYGNDGMIARSCVNREESSALNNKSKSLVLVNYFGSLPSKQLACVHNSQDLINMLQTCHHAAGERWPNFVAVDFYKVNLNYT</sequence>
<dbReference type="PANTHER" id="PTHR13593:SF51">
    <property type="entry name" value="F21F23.12 PROTEIN"/>
    <property type="match status" value="1"/>
</dbReference>
<evidence type="ECO:0000313" key="1">
    <source>
        <dbReference type="EMBL" id="KAG8384583.1"/>
    </source>
</evidence>
<dbReference type="SUPFAM" id="SSF51695">
    <property type="entry name" value="PLC-like phosphodiesterases"/>
    <property type="match status" value="1"/>
</dbReference>
<comment type="caution">
    <text evidence="1">The sequence shown here is derived from an EMBL/GenBank/DDBJ whole genome shotgun (WGS) entry which is preliminary data.</text>
</comment>